<protein>
    <submittedName>
        <fullName evidence="1">Uncharacterized protein</fullName>
    </submittedName>
</protein>
<gene>
    <name evidence="1" type="ORF">K435DRAFT_870102</name>
</gene>
<dbReference type="OrthoDB" id="3064439at2759"/>
<organism evidence="1 2">
    <name type="scientific">Dendrothele bispora (strain CBS 962.96)</name>
    <dbReference type="NCBI Taxonomy" id="1314807"/>
    <lineage>
        <taxon>Eukaryota</taxon>
        <taxon>Fungi</taxon>
        <taxon>Dikarya</taxon>
        <taxon>Basidiomycota</taxon>
        <taxon>Agaricomycotina</taxon>
        <taxon>Agaricomycetes</taxon>
        <taxon>Agaricomycetidae</taxon>
        <taxon>Agaricales</taxon>
        <taxon>Agaricales incertae sedis</taxon>
        <taxon>Dendrothele</taxon>
    </lineage>
</organism>
<dbReference type="Proteomes" id="UP000297245">
    <property type="component" value="Unassembled WGS sequence"/>
</dbReference>
<dbReference type="EMBL" id="ML179590">
    <property type="protein sequence ID" value="THU84598.1"/>
    <property type="molecule type" value="Genomic_DNA"/>
</dbReference>
<evidence type="ECO:0000313" key="2">
    <source>
        <dbReference type="Proteomes" id="UP000297245"/>
    </source>
</evidence>
<evidence type="ECO:0000313" key="1">
    <source>
        <dbReference type="EMBL" id="THU84598.1"/>
    </source>
</evidence>
<keyword evidence="2" id="KW-1185">Reference proteome</keyword>
<proteinExistence type="predicted"/>
<dbReference type="AlphaFoldDB" id="A0A4S8L8S2"/>
<sequence length="310" mass="33953">MTTITIDPSLWGRDYVPELVGSLERAIPPEPVIPKASTASLVLPHGFVEDEVQAVKPPTDLFEYRDTDKDYDCFHDTELEFPPELIPAPPLSPPPFFSYPQSPTWTLRKSSQLLGGCYYSASAPIDLPSKLLEKSRMNTITTPPQILPVWDSEKLLYSFPEVPGMVKMIPGAVFCVDLNGTDDCPLFVGSVQTKESLSRYGTVGNKAVELLEKLQKLAWGDPKTKTPPIYAIEGLRQNDRSKAGPSGDCLYTGSMSLASMVEKGHGTGKVVPALQPTHEIGISLNFARNFTCPRQTPSIDLKDLSTQTGV</sequence>
<accession>A0A4S8L8S2</accession>
<reference evidence="1 2" key="1">
    <citation type="journal article" date="2019" name="Nat. Ecol. Evol.">
        <title>Megaphylogeny resolves global patterns of mushroom evolution.</title>
        <authorList>
            <person name="Varga T."/>
            <person name="Krizsan K."/>
            <person name="Foldi C."/>
            <person name="Dima B."/>
            <person name="Sanchez-Garcia M."/>
            <person name="Sanchez-Ramirez S."/>
            <person name="Szollosi G.J."/>
            <person name="Szarkandi J.G."/>
            <person name="Papp V."/>
            <person name="Albert L."/>
            <person name="Andreopoulos W."/>
            <person name="Angelini C."/>
            <person name="Antonin V."/>
            <person name="Barry K.W."/>
            <person name="Bougher N.L."/>
            <person name="Buchanan P."/>
            <person name="Buyck B."/>
            <person name="Bense V."/>
            <person name="Catcheside P."/>
            <person name="Chovatia M."/>
            <person name="Cooper J."/>
            <person name="Damon W."/>
            <person name="Desjardin D."/>
            <person name="Finy P."/>
            <person name="Geml J."/>
            <person name="Haridas S."/>
            <person name="Hughes K."/>
            <person name="Justo A."/>
            <person name="Karasinski D."/>
            <person name="Kautmanova I."/>
            <person name="Kiss B."/>
            <person name="Kocsube S."/>
            <person name="Kotiranta H."/>
            <person name="LaButti K.M."/>
            <person name="Lechner B.E."/>
            <person name="Liimatainen K."/>
            <person name="Lipzen A."/>
            <person name="Lukacs Z."/>
            <person name="Mihaltcheva S."/>
            <person name="Morgado L.N."/>
            <person name="Niskanen T."/>
            <person name="Noordeloos M.E."/>
            <person name="Ohm R.A."/>
            <person name="Ortiz-Santana B."/>
            <person name="Ovrebo C."/>
            <person name="Racz N."/>
            <person name="Riley R."/>
            <person name="Savchenko A."/>
            <person name="Shiryaev A."/>
            <person name="Soop K."/>
            <person name="Spirin V."/>
            <person name="Szebenyi C."/>
            <person name="Tomsovsky M."/>
            <person name="Tulloss R.E."/>
            <person name="Uehling J."/>
            <person name="Grigoriev I.V."/>
            <person name="Vagvolgyi C."/>
            <person name="Papp T."/>
            <person name="Martin F.M."/>
            <person name="Miettinen O."/>
            <person name="Hibbett D.S."/>
            <person name="Nagy L.G."/>
        </authorList>
    </citation>
    <scope>NUCLEOTIDE SEQUENCE [LARGE SCALE GENOMIC DNA]</scope>
    <source>
        <strain evidence="1 2">CBS 962.96</strain>
    </source>
</reference>
<name>A0A4S8L8S2_DENBC</name>